<sequence length="775" mass="87174">MHSASPFYDAPMALDENLSGTYGLQPRLAMARLRRHVFNAKKHTLGPMPVERFIEEFLPPNSGDSSGRLSSRNAFRTVPQCVDVPARIYKPLVSALNKKTRHKARCPGFIFMNTAERSTRQSRAGHAKPDICCFTTANATLVRKADRTTRTELGYTELFIKVSPDPTADFFEDPPPTAAQDTSTSCDFLRDIADDTVYAEAEKAFGLSIAFAVEILARQQRAFLFSISMSGSLARLYRWDRAGCIVTQAFDVRERPELLTEFLWRFSALSDAERGFDTTIELASSAEEALFRDSIRKYVSSQLDITGEELNKAVFAHYQPGYVVAVHILEPPESEAVPTHRYLVSRPVVSPLHLTGRCTRGYWAVQVNTGRLAFLKDTWRPPSHTVTEGDTLLRLNDLGVRNVPELAAHGDVFDVRPGLANTTTSPVYQSTKTDVWTDEPWICAIDGEPVEVIALRHYRLVTYTVGYSLKSLRGTDELLRATYDAFIAMRDALAKDSRIHRDLSVGNIILVKRPGDATRSGYLIDWETSDRVDEQGKALHVGRAGTWAFMSIRMLDAEQELGKHTFQDDMEALLWVVLYCGLFYLPHNLSADQLTQLHDGLFESSRPVADKLQGGEGKLVNAACRFWTKQVHFGSAAFVEWLNTVMDYHSPPPELQAKYKGMWTAEKLEAYWRDFLQSHNDLERDNRSVHELLTSRYVEDVSTTSLLRSIAFSGKHSLDEYGDQPEPKKARLQEPQPSSPPQLPSSNLRRSARTRRAAPTGEKSSARPRASMRKS</sequence>
<dbReference type="Proteomes" id="UP001215151">
    <property type="component" value="Unassembled WGS sequence"/>
</dbReference>
<dbReference type="AlphaFoldDB" id="A0AAD7XG05"/>
<dbReference type="PANTHER" id="PTHR38248:SF2">
    <property type="entry name" value="FUNK1 11"/>
    <property type="match status" value="1"/>
</dbReference>
<dbReference type="InterPro" id="IPR040976">
    <property type="entry name" value="Pkinase_fungal"/>
</dbReference>
<dbReference type="EMBL" id="JAPEVG010000016">
    <property type="protein sequence ID" value="KAJ8496247.1"/>
    <property type="molecule type" value="Genomic_DNA"/>
</dbReference>
<gene>
    <name evidence="3" type="ORF">ONZ51_g1188</name>
</gene>
<keyword evidence="4" id="KW-1185">Reference proteome</keyword>
<comment type="caution">
    <text evidence="3">The sequence shown here is derived from an EMBL/GenBank/DDBJ whole genome shotgun (WGS) entry which is preliminary data.</text>
</comment>
<name>A0AAD7XG05_9APHY</name>
<reference evidence="3" key="1">
    <citation type="submission" date="2022-11" db="EMBL/GenBank/DDBJ databases">
        <title>Genome Sequence of Cubamyces cubensis.</title>
        <authorList>
            <person name="Buettner E."/>
        </authorList>
    </citation>
    <scope>NUCLEOTIDE SEQUENCE</scope>
    <source>
        <strain evidence="3">MPL-01</strain>
    </source>
</reference>
<organism evidence="3 4">
    <name type="scientific">Trametes cubensis</name>
    <dbReference type="NCBI Taxonomy" id="1111947"/>
    <lineage>
        <taxon>Eukaryota</taxon>
        <taxon>Fungi</taxon>
        <taxon>Dikarya</taxon>
        <taxon>Basidiomycota</taxon>
        <taxon>Agaricomycotina</taxon>
        <taxon>Agaricomycetes</taxon>
        <taxon>Polyporales</taxon>
        <taxon>Polyporaceae</taxon>
        <taxon>Trametes</taxon>
    </lineage>
</organism>
<dbReference type="Gene3D" id="1.10.510.10">
    <property type="entry name" value="Transferase(Phosphotransferase) domain 1"/>
    <property type="match status" value="1"/>
</dbReference>
<dbReference type="Pfam" id="PF17667">
    <property type="entry name" value="Pkinase_fungal"/>
    <property type="match status" value="1"/>
</dbReference>
<proteinExistence type="predicted"/>
<feature type="domain" description="Fungal-type protein kinase" evidence="2">
    <location>
        <begin position="212"/>
        <end position="579"/>
    </location>
</feature>
<evidence type="ECO:0000313" key="3">
    <source>
        <dbReference type="EMBL" id="KAJ8496247.1"/>
    </source>
</evidence>
<accession>A0AAD7XG05</accession>
<dbReference type="InterPro" id="IPR011009">
    <property type="entry name" value="Kinase-like_dom_sf"/>
</dbReference>
<evidence type="ECO:0000256" key="1">
    <source>
        <dbReference type="SAM" id="MobiDB-lite"/>
    </source>
</evidence>
<dbReference type="SUPFAM" id="SSF56112">
    <property type="entry name" value="Protein kinase-like (PK-like)"/>
    <property type="match status" value="1"/>
</dbReference>
<evidence type="ECO:0000259" key="2">
    <source>
        <dbReference type="Pfam" id="PF17667"/>
    </source>
</evidence>
<feature type="region of interest" description="Disordered" evidence="1">
    <location>
        <begin position="717"/>
        <end position="775"/>
    </location>
</feature>
<protein>
    <recommendedName>
        <fullName evidence="2">Fungal-type protein kinase domain-containing protein</fullName>
    </recommendedName>
</protein>
<evidence type="ECO:0000313" key="4">
    <source>
        <dbReference type="Proteomes" id="UP001215151"/>
    </source>
</evidence>
<dbReference type="PANTHER" id="PTHR38248">
    <property type="entry name" value="FUNK1 6"/>
    <property type="match status" value="1"/>
</dbReference>